<feature type="binding site" evidence="7">
    <location>
        <position position="159"/>
    </location>
    <ligand>
        <name>FMN</name>
        <dbReference type="ChEBI" id="CHEBI:58210"/>
    </ligand>
</feature>
<dbReference type="AlphaFoldDB" id="A0A4R5LQX5"/>
<evidence type="ECO:0000256" key="7">
    <source>
        <dbReference type="PIRSR" id="PIRSR000138-2"/>
    </source>
</evidence>
<dbReference type="GO" id="GO:0010181">
    <property type="term" value="F:FMN binding"/>
    <property type="evidence" value="ECO:0007669"/>
    <property type="project" value="InterPro"/>
</dbReference>
<evidence type="ECO:0000256" key="2">
    <source>
        <dbReference type="ARBA" id="ARBA00022630"/>
    </source>
</evidence>
<dbReference type="PIRSF" id="PIRSF000138">
    <property type="entry name" value="Al-hdrx_acd_dh"/>
    <property type="match status" value="1"/>
</dbReference>
<comment type="caution">
    <text evidence="9">The sequence shown here is derived from an EMBL/GenBank/DDBJ whole genome shotgun (WGS) entry which is preliminary data.</text>
</comment>
<feature type="binding site" evidence="7">
    <location>
        <position position="279"/>
    </location>
    <ligand>
        <name>FMN</name>
        <dbReference type="ChEBI" id="CHEBI:58210"/>
    </ligand>
</feature>
<evidence type="ECO:0000256" key="6">
    <source>
        <dbReference type="PIRSR" id="PIRSR000138-1"/>
    </source>
</evidence>
<feature type="domain" description="FMN hydroxy acid dehydrogenase" evidence="8">
    <location>
        <begin position="3"/>
        <end position="386"/>
    </location>
</feature>
<keyword evidence="10" id="KW-1185">Reference proteome</keyword>
<dbReference type="NCBIfam" id="NF008398">
    <property type="entry name" value="PRK11197.1"/>
    <property type="match status" value="1"/>
</dbReference>
<dbReference type="InterPro" id="IPR013785">
    <property type="entry name" value="Aldolase_TIM"/>
</dbReference>
<dbReference type="PANTHER" id="PTHR10578:SF85">
    <property type="entry name" value="L-LACTATE DEHYDROGENASE"/>
    <property type="match status" value="1"/>
</dbReference>
<dbReference type="PROSITE" id="PS00557">
    <property type="entry name" value="FMN_HYDROXY_ACID_DH_1"/>
    <property type="match status" value="1"/>
</dbReference>
<evidence type="ECO:0000256" key="1">
    <source>
        <dbReference type="ARBA" id="ARBA00001917"/>
    </source>
</evidence>
<feature type="binding site" evidence="7">
    <location>
        <begin position="312"/>
        <end position="316"/>
    </location>
    <ligand>
        <name>FMN</name>
        <dbReference type="ChEBI" id="CHEBI:58210"/>
    </ligand>
</feature>
<keyword evidence="2 7" id="KW-0285">Flavoprotein</keyword>
<evidence type="ECO:0000313" key="10">
    <source>
        <dbReference type="Proteomes" id="UP000295554"/>
    </source>
</evidence>
<dbReference type="InterPro" id="IPR037396">
    <property type="entry name" value="FMN_HAD"/>
</dbReference>
<feature type="binding site" evidence="7">
    <location>
        <position position="29"/>
    </location>
    <ligand>
        <name>glyoxylate</name>
        <dbReference type="ChEBI" id="CHEBI:36655"/>
    </ligand>
</feature>
<accession>A0A4R5LQX5</accession>
<feature type="binding site" evidence="7">
    <location>
        <begin position="82"/>
        <end position="84"/>
    </location>
    <ligand>
        <name>FMN</name>
        <dbReference type="ChEBI" id="CHEBI:58210"/>
    </ligand>
</feature>
<dbReference type="Proteomes" id="UP000295554">
    <property type="component" value="Unassembled WGS sequence"/>
</dbReference>
<dbReference type="GO" id="GO:0004459">
    <property type="term" value="F:L-lactate dehydrogenase (NAD+) activity"/>
    <property type="evidence" value="ECO:0007669"/>
    <property type="project" value="UniProtKB-EC"/>
</dbReference>
<dbReference type="InterPro" id="IPR000262">
    <property type="entry name" value="FMN-dep_DH"/>
</dbReference>
<comment type="cofactor">
    <cofactor evidence="1">
        <name>FMN</name>
        <dbReference type="ChEBI" id="CHEBI:58210"/>
    </cofactor>
</comment>
<proteinExistence type="inferred from homology"/>
<organism evidence="9 10">
    <name type="scientific">Seongchinamella unica</name>
    <dbReference type="NCBI Taxonomy" id="2547392"/>
    <lineage>
        <taxon>Bacteria</taxon>
        <taxon>Pseudomonadati</taxon>
        <taxon>Pseudomonadota</taxon>
        <taxon>Gammaproteobacteria</taxon>
        <taxon>Cellvibrionales</taxon>
        <taxon>Halieaceae</taxon>
        <taxon>Seongchinamella</taxon>
    </lineage>
</organism>
<protein>
    <submittedName>
        <fullName evidence="9">L-lactate dehydrogenase</fullName>
        <ecNumber evidence="9">1.1.1.27</ecNumber>
    </submittedName>
</protein>
<dbReference type="InterPro" id="IPR008259">
    <property type="entry name" value="FMN_hydac_DH_AS"/>
</dbReference>
<dbReference type="Gene3D" id="3.20.20.70">
    <property type="entry name" value="Aldolase class I"/>
    <property type="match status" value="1"/>
</dbReference>
<dbReference type="OrthoDB" id="9770452at2"/>
<feature type="binding site" evidence="7">
    <location>
        <position position="281"/>
    </location>
    <ligand>
        <name>glyoxylate</name>
        <dbReference type="ChEBI" id="CHEBI:36655"/>
    </ligand>
</feature>
<reference evidence="9 10" key="1">
    <citation type="submission" date="2019-03" db="EMBL/GenBank/DDBJ databases">
        <title>Seongchinamella monodicae gen. nov., sp. nov., a novel member of the Gammaproteobacteria isolated from a tidal mudflat of beach.</title>
        <authorList>
            <person name="Yang H.G."/>
            <person name="Kang J.W."/>
            <person name="Lee S.D."/>
        </authorList>
    </citation>
    <scope>NUCLEOTIDE SEQUENCE [LARGE SCALE GENOMIC DNA]</scope>
    <source>
        <strain evidence="9 10">GH4-78</strain>
    </source>
</reference>
<feature type="binding site" evidence="7">
    <location>
        <position position="111"/>
    </location>
    <ligand>
        <name>FMN</name>
        <dbReference type="ChEBI" id="CHEBI:58210"/>
    </ligand>
</feature>
<feature type="binding site" evidence="7">
    <location>
        <position position="284"/>
    </location>
    <ligand>
        <name>glyoxylate</name>
        <dbReference type="ChEBI" id="CHEBI:36655"/>
    </ligand>
</feature>
<dbReference type="EMBL" id="SMSE01000003">
    <property type="protein sequence ID" value="TDG12826.1"/>
    <property type="molecule type" value="Genomic_DNA"/>
</dbReference>
<dbReference type="SUPFAM" id="SSF51395">
    <property type="entry name" value="FMN-linked oxidoreductases"/>
    <property type="match status" value="1"/>
</dbReference>
<dbReference type="EC" id="1.1.1.27" evidence="9"/>
<evidence type="ECO:0000256" key="3">
    <source>
        <dbReference type="ARBA" id="ARBA00022643"/>
    </source>
</evidence>
<feature type="active site" description="Proton acceptor" evidence="6">
    <location>
        <position position="281"/>
    </location>
</feature>
<dbReference type="CDD" id="cd02809">
    <property type="entry name" value="alpha_hydroxyacid_oxid_FMN"/>
    <property type="match status" value="1"/>
</dbReference>
<feature type="binding site" evidence="7">
    <location>
        <position position="168"/>
    </location>
    <ligand>
        <name>glyoxylate</name>
        <dbReference type="ChEBI" id="CHEBI:36655"/>
    </ligand>
</feature>
<feature type="binding site" evidence="7">
    <location>
        <position position="257"/>
    </location>
    <ligand>
        <name>FMN</name>
        <dbReference type="ChEBI" id="CHEBI:58210"/>
    </ligand>
</feature>
<keyword evidence="4 9" id="KW-0560">Oxidoreductase</keyword>
<dbReference type="GO" id="GO:0005886">
    <property type="term" value="C:plasma membrane"/>
    <property type="evidence" value="ECO:0007669"/>
    <property type="project" value="TreeGrafter"/>
</dbReference>
<gene>
    <name evidence="9" type="ORF">E2F43_14795</name>
</gene>
<evidence type="ECO:0000256" key="5">
    <source>
        <dbReference type="ARBA" id="ARBA00024042"/>
    </source>
</evidence>
<dbReference type="FunFam" id="3.20.20.70:FF:000029">
    <property type="entry name" value="L-lactate dehydrogenase"/>
    <property type="match status" value="1"/>
</dbReference>
<dbReference type="PROSITE" id="PS51349">
    <property type="entry name" value="FMN_HYDROXY_ACID_DH_2"/>
    <property type="match status" value="1"/>
</dbReference>
<comment type="similarity">
    <text evidence="5">Belongs to the FMN-dependent alpha-hydroxy acid dehydrogenase family.</text>
</comment>
<evidence type="ECO:0000259" key="8">
    <source>
        <dbReference type="PROSITE" id="PS51349"/>
    </source>
</evidence>
<evidence type="ECO:0000313" key="9">
    <source>
        <dbReference type="EMBL" id="TDG12826.1"/>
    </source>
</evidence>
<name>A0A4R5LQX5_9GAMM</name>
<evidence type="ECO:0000256" key="4">
    <source>
        <dbReference type="ARBA" id="ARBA00023002"/>
    </source>
</evidence>
<dbReference type="PANTHER" id="PTHR10578">
    <property type="entry name" value="S -2-HYDROXY-ACID OXIDASE-RELATED"/>
    <property type="match status" value="1"/>
</dbReference>
<sequence>MSIYDVVPVTVGDYRRRARRRLPRFLFDYLDGAANDEVTAAANESDFGRYHLLQRVLRDVEGVNTASTLAGQAVNMPLALAPVGMAGMYARRGEVQGARAARRAGIPFSLSTLGICTVEEVAATGRAPWFQLYMLRDRDIVEQLLARAAAAGCDTLLFTVDLPMAGMRLRDYRNGMLGGGIPGKLSYLAQLAASPVWAVDVGLRGKPHCIGNLREVVPDPDDLDAYKAFIDTQFDPTVTWEDIAWLRGIWKGKLFIKGVLEVDDARAAVDTGADGVVVSNHGGRQLDGVASSISKLGAISAALGAQTEILLDGGIRSGIDLAKALALGANGVLMGRPWVYAVAAGGEDAVANLLDLFQRELLVAMALLGIRSIDEFSPELIEELVK</sequence>
<dbReference type="GO" id="GO:0009060">
    <property type="term" value="P:aerobic respiration"/>
    <property type="evidence" value="ECO:0007669"/>
    <property type="project" value="TreeGrafter"/>
</dbReference>
<dbReference type="Pfam" id="PF01070">
    <property type="entry name" value="FMN_dh"/>
    <property type="match status" value="1"/>
</dbReference>
<feature type="binding site" evidence="7">
    <location>
        <position position="131"/>
    </location>
    <ligand>
        <name>FMN</name>
        <dbReference type="ChEBI" id="CHEBI:58210"/>
    </ligand>
</feature>
<feature type="binding site" evidence="7">
    <location>
        <position position="133"/>
    </location>
    <ligand>
        <name>glyoxylate</name>
        <dbReference type="ChEBI" id="CHEBI:36655"/>
    </ligand>
</feature>
<feature type="binding site" evidence="7">
    <location>
        <begin position="335"/>
        <end position="336"/>
    </location>
    <ligand>
        <name>FMN</name>
        <dbReference type="ChEBI" id="CHEBI:58210"/>
    </ligand>
</feature>
<keyword evidence="3 7" id="KW-0288">FMN</keyword>
<dbReference type="RefSeq" id="WP_133213982.1">
    <property type="nucleotide sequence ID" value="NZ_SMSE01000003.1"/>
</dbReference>
<dbReference type="InterPro" id="IPR012133">
    <property type="entry name" value="Alpha-hydoxy_acid_DH_FMN"/>
</dbReference>